<dbReference type="AlphaFoldDB" id="X1K179"/>
<accession>X1K179</accession>
<dbReference type="EMBL" id="BARU01037056">
    <property type="protein sequence ID" value="GAH84004.1"/>
    <property type="molecule type" value="Genomic_DNA"/>
</dbReference>
<proteinExistence type="predicted"/>
<protein>
    <recommendedName>
        <fullName evidence="1">Elongation factor SelB fourth winged-helix domain-containing protein</fullName>
    </recommendedName>
</protein>
<dbReference type="InterPro" id="IPR015191">
    <property type="entry name" value="SelB_WHD4"/>
</dbReference>
<dbReference type="GO" id="GO:0005525">
    <property type="term" value="F:GTP binding"/>
    <property type="evidence" value="ECO:0007669"/>
    <property type="project" value="InterPro"/>
</dbReference>
<reference evidence="2" key="1">
    <citation type="journal article" date="2014" name="Front. Microbiol.">
        <title>High frequency of phylogenetically diverse reductive dehalogenase-homologous genes in deep subseafloor sedimentary metagenomes.</title>
        <authorList>
            <person name="Kawai M."/>
            <person name="Futagami T."/>
            <person name="Toyoda A."/>
            <person name="Takaki Y."/>
            <person name="Nishi S."/>
            <person name="Hori S."/>
            <person name="Arai W."/>
            <person name="Tsubouchi T."/>
            <person name="Morono Y."/>
            <person name="Uchiyama I."/>
            <person name="Ito T."/>
            <person name="Fujiyama A."/>
            <person name="Inagaki F."/>
            <person name="Takami H."/>
        </authorList>
    </citation>
    <scope>NUCLEOTIDE SEQUENCE</scope>
    <source>
        <strain evidence="2">Expedition CK06-06</strain>
    </source>
</reference>
<gene>
    <name evidence="2" type="ORF">S03H2_57791</name>
</gene>
<dbReference type="InterPro" id="IPR036390">
    <property type="entry name" value="WH_DNA-bd_sf"/>
</dbReference>
<dbReference type="SUPFAM" id="SSF46785">
    <property type="entry name" value="Winged helix' DNA-binding domain"/>
    <property type="match status" value="1"/>
</dbReference>
<dbReference type="GO" id="GO:0003746">
    <property type="term" value="F:translation elongation factor activity"/>
    <property type="evidence" value="ECO:0007669"/>
    <property type="project" value="InterPro"/>
</dbReference>
<dbReference type="GO" id="GO:0001514">
    <property type="term" value="P:selenocysteine incorporation"/>
    <property type="evidence" value="ECO:0007669"/>
    <property type="project" value="InterPro"/>
</dbReference>
<dbReference type="GO" id="GO:0003723">
    <property type="term" value="F:RNA binding"/>
    <property type="evidence" value="ECO:0007669"/>
    <property type="project" value="InterPro"/>
</dbReference>
<evidence type="ECO:0000259" key="1">
    <source>
        <dbReference type="Pfam" id="PF09107"/>
    </source>
</evidence>
<dbReference type="Pfam" id="PF09107">
    <property type="entry name" value="WHD_3rd_SelB"/>
    <property type="match status" value="1"/>
</dbReference>
<organism evidence="2">
    <name type="scientific">marine sediment metagenome</name>
    <dbReference type="NCBI Taxonomy" id="412755"/>
    <lineage>
        <taxon>unclassified sequences</taxon>
        <taxon>metagenomes</taxon>
        <taxon>ecological metagenomes</taxon>
    </lineage>
</organism>
<evidence type="ECO:0000313" key="2">
    <source>
        <dbReference type="EMBL" id="GAH84004.1"/>
    </source>
</evidence>
<sequence length="99" mass="11303">TKKILSAEIPGSDDVIRYMCQQKMLVEMGDGILFDPEGYENVKSKIICFLGDMGRISIQDVHTLFGFSRKYIIPLLNYLDKEGVTRREGDVRFLANRQG</sequence>
<name>X1K179_9ZZZZ</name>
<dbReference type="Gene3D" id="1.10.10.10">
    <property type="entry name" value="Winged helix-like DNA-binding domain superfamily/Winged helix DNA-binding domain"/>
    <property type="match status" value="1"/>
</dbReference>
<dbReference type="InterPro" id="IPR036388">
    <property type="entry name" value="WH-like_DNA-bd_sf"/>
</dbReference>
<feature type="non-terminal residue" evidence="2">
    <location>
        <position position="1"/>
    </location>
</feature>
<dbReference type="GO" id="GO:0005737">
    <property type="term" value="C:cytoplasm"/>
    <property type="evidence" value="ECO:0007669"/>
    <property type="project" value="InterPro"/>
</dbReference>
<feature type="domain" description="Elongation factor SelB fourth winged-helix" evidence="1">
    <location>
        <begin position="52"/>
        <end position="94"/>
    </location>
</feature>
<comment type="caution">
    <text evidence="2">The sequence shown here is derived from an EMBL/GenBank/DDBJ whole genome shotgun (WGS) entry which is preliminary data.</text>
</comment>